<feature type="compositionally biased region" description="Polar residues" evidence="1">
    <location>
        <begin position="333"/>
        <end position="348"/>
    </location>
</feature>
<evidence type="ECO:0000313" key="2">
    <source>
        <dbReference type="EMBL" id="KAH8108053.1"/>
    </source>
</evidence>
<feature type="compositionally biased region" description="Polar residues" evidence="1">
    <location>
        <begin position="217"/>
        <end position="229"/>
    </location>
</feature>
<feature type="compositionally biased region" description="Polar residues" evidence="1">
    <location>
        <begin position="59"/>
        <end position="79"/>
    </location>
</feature>
<feature type="compositionally biased region" description="Polar residues" evidence="1">
    <location>
        <begin position="146"/>
        <end position="157"/>
    </location>
</feature>
<feature type="compositionally biased region" description="Polar residues" evidence="1">
    <location>
        <begin position="370"/>
        <end position="380"/>
    </location>
</feature>
<proteinExistence type="predicted"/>
<feature type="compositionally biased region" description="Polar residues" evidence="1">
    <location>
        <begin position="10"/>
        <end position="35"/>
    </location>
</feature>
<dbReference type="Proteomes" id="UP000813824">
    <property type="component" value="Unassembled WGS sequence"/>
</dbReference>
<keyword evidence="3" id="KW-1185">Reference proteome</keyword>
<feature type="compositionally biased region" description="Basic and acidic residues" evidence="1">
    <location>
        <begin position="233"/>
        <end position="249"/>
    </location>
</feature>
<reference evidence="2" key="1">
    <citation type="journal article" date="2021" name="New Phytol.">
        <title>Evolutionary innovations through gain and loss of genes in the ectomycorrhizal Boletales.</title>
        <authorList>
            <person name="Wu G."/>
            <person name="Miyauchi S."/>
            <person name="Morin E."/>
            <person name="Kuo A."/>
            <person name="Drula E."/>
            <person name="Varga T."/>
            <person name="Kohler A."/>
            <person name="Feng B."/>
            <person name="Cao Y."/>
            <person name="Lipzen A."/>
            <person name="Daum C."/>
            <person name="Hundley H."/>
            <person name="Pangilinan J."/>
            <person name="Johnson J."/>
            <person name="Barry K."/>
            <person name="LaButti K."/>
            <person name="Ng V."/>
            <person name="Ahrendt S."/>
            <person name="Min B."/>
            <person name="Choi I.G."/>
            <person name="Park H."/>
            <person name="Plett J.M."/>
            <person name="Magnuson J."/>
            <person name="Spatafora J.W."/>
            <person name="Nagy L.G."/>
            <person name="Henrissat B."/>
            <person name="Grigoriev I.V."/>
            <person name="Yang Z.L."/>
            <person name="Xu J."/>
            <person name="Martin F.M."/>
        </authorList>
    </citation>
    <scope>NUCLEOTIDE SEQUENCE</scope>
    <source>
        <strain evidence="2">KKN 215</strain>
    </source>
</reference>
<feature type="compositionally biased region" description="Low complexity" evidence="1">
    <location>
        <begin position="82"/>
        <end position="93"/>
    </location>
</feature>
<feature type="compositionally biased region" description="Polar residues" evidence="1">
    <location>
        <begin position="257"/>
        <end position="270"/>
    </location>
</feature>
<dbReference type="EMBL" id="JAEVFJ010000001">
    <property type="protein sequence ID" value="KAH8108053.1"/>
    <property type="molecule type" value="Genomic_DNA"/>
</dbReference>
<feature type="region of interest" description="Disordered" evidence="1">
    <location>
        <begin position="333"/>
        <end position="389"/>
    </location>
</feature>
<dbReference type="AlphaFoldDB" id="A0A8K0V047"/>
<name>A0A8K0V047_9AGAR</name>
<evidence type="ECO:0000256" key="1">
    <source>
        <dbReference type="SAM" id="MobiDB-lite"/>
    </source>
</evidence>
<gene>
    <name evidence="2" type="ORF">BXZ70DRAFT_33187</name>
</gene>
<protein>
    <submittedName>
        <fullName evidence="2">Uncharacterized protein</fullName>
    </submittedName>
</protein>
<feature type="region of interest" description="Disordered" evidence="1">
    <location>
        <begin position="199"/>
        <end position="276"/>
    </location>
</feature>
<feature type="compositionally biased region" description="Basic and acidic residues" evidence="1">
    <location>
        <begin position="44"/>
        <end position="58"/>
    </location>
</feature>
<feature type="region of interest" description="Disordered" evidence="1">
    <location>
        <begin position="1"/>
        <end position="157"/>
    </location>
</feature>
<accession>A0A8K0V047</accession>
<comment type="caution">
    <text evidence="2">The sequence shown here is derived from an EMBL/GenBank/DDBJ whole genome shotgun (WGS) entry which is preliminary data.</text>
</comment>
<evidence type="ECO:0000313" key="3">
    <source>
        <dbReference type="Proteomes" id="UP000813824"/>
    </source>
</evidence>
<feature type="compositionally biased region" description="Basic and acidic residues" evidence="1">
    <location>
        <begin position="205"/>
        <end position="214"/>
    </location>
</feature>
<sequence>MPAKAHRTTAGMTRTHSRTPSTGSSKANLGLQLTQKDPVPPRFPDSKKRNAHIHHEASSRNTSPFPRNNSTVRVQSKEQIQPPAIRRAPVAPANTGKATSSKHKVGFTISSPSEGDDDEWVSSESGAATPLHDTDSDRVTSPIEPNKSTIPRATSHINGFGIVHESATPRARTPPLPRVETIRPAEPPLVAEQHHHKLQVPSHSHVVDSNEHHGTPWGTQPQLPQSSTPVPKARSETHSPPRRSPDPTVKRQAMTRPPSTHSIASRSDSTGLRPHPLIRAQSYGQGQAALGPIKPAPLAPLTTVLDDAVPTQMTTSSSPTSLRAVSPVLSLKTPSASPVFSHASPTTSEAHRQLRRTSTSSSRSMAPAPVTSSASHQLNRSNHDRQRTISTSSTFAALSSLAMRSTPSPPRPQYQQFTVTFPPADKEGHLESAHPLLPPPYLATHLTMLEYRNPLAESYDRVIRAKQAL</sequence>
<dbReference type="OrthoDB" id="3219024at2759"/>
<organism evidence="2 3">
    <name type="scientific">Cristinia sonorae</name>
    <dbReference type="NCBI Taxonomy" id="1940300"/>
    <lineage>
        <taxon>Eukaryota</taxon>
        <taxon>Fungi</taxon>
        <taxon>Dikarya</taxon>
        <taxon>Basidiomycota</taxon>
        <taxon>Agaricomycotina</taxon>
        <taxon>Agaricomycetes</taxon>
        <taxon>Agaricomycetidae</taxon>
        <taxon>Agaricales</taxon>
        <taxon>Pleurotineae</taxon>
        <taxon>Stephanosporaceae</taxon>
        <taxon>Cristinia</taxon>
    </lineage>
</organism>